<name>A0AAD6RYM9_9AGAR</name>
<evidence type="ECO:0000256" key="1">
    <source>
        <dbReference type="SAM" id="MobiDB-lite"/>
    </source>
</evidence>
<accession>A0AAD6RYM9</accession>
<sequence length="512" mass="56846">MAQPSMPARGDDCTAPTFDSTNPRELPRFFTDLEFHFTCCGVTDSTEKKSHATRFLRFRDQDAWESLPEFTTATTSYLEFKAAAVKLYPGTDADKKYTLADLDVLVKQPDIGPEDAYSLADLKEAADFVLQGTSIKTTSSSDFSSPSPTQIKSEPEIAVLGSTFTKTSYILLENTNTRPDGCTSCNGPHYIVNCETVTADSQTGICKRDINGRVVLPSGVFVPRHVQGRNLRERIQEWHHQIPGQVAAAQMMLDTRQNPVFMQTSNRLSIEERQACLDQENEALEKLRQAQYIQTRAQAHRVTETGGHIEEPEQPIHRVLPRPPVAPAHIPAPPPRAPAVPARAEPRIQRMPEHPYANAHDAAYAEPKGRNFGVPAPPIPATKRHDPAYRSAAPVVDNKISANIFDRSMDAPVTLSQRELLSIAPDLRNQYKEVTTSRRVATEEAQPGPVQAQFFNNLDENPRPFTTEPTAEFEETTTYPVNVATFGTFTSSMPAHIRTNRGPRTSSRCPRG</sequence>
<evidence type="ECO:0000313" key="2">
    <source>
        <dbReference type="EMBL" id="KAJ7017021.1"/>
    </source>
</evidence>
<reference evidence="2" key="1">
    <citation type="submission" date="2023-03" db="EMBL/GenBank/DDBJ databases">
        <title>Massive genome expansion in bonnet fungi (Mycena s.s.) driven by repeated elements and novel gene families across ecological guilds.</title>
        <authorList>
            <consortium name="Lawrence Berkeley National Laboratory"/>
            <person name="Harder C.B."/>
            <person name="Miyauchi S."/>
            <person name="Viragh M."/>
            <person name="Kuo A."/>
            <person name="Thoen E."/>
            <person name="Andreopoulos B."/>
            <person name="Lu D."/>
            <person name="Skrede I."/>
            <person name="Drula E."/>
            <person name="Henrissat B."/>
            <person name="Morin E."/>
            <person name="Kohler A."/>
            <person name="Barry K."/>
            <person name="LaButti K."/>
            <person name="Morin E."/>
            <person name="Salamov A."/>
            <person name="Lipzen A."/>
            <person name="Mereny Z."/>
            <person name="Hegedus B."/>
            <person name="Baldrian P."/>
            <person name="Stursova M."/>
            <person name="Weitz H."/>
            <person name="Taylor A."/>
            <person name="Grigoriev I.V."/>
            <person name="Nagy L.G."/>
            <person name="Martin F."/>
            <person name="Kauserud H."/>
        </authorList>
    </citation>
    <scope>NUCLEOTIDE SEQUENCE</scope>
    <source>
        <strain evidence="2">CBHHK200</strain>
    </source>
</reference>
<gene>
    <name evidence="2" type="ORF">C8F04DRAFT_1280202</name>
</gene>
<feature type="region of interest" description="Disordered" evidence="1">
    <location>
        <begin position="1"/>
        <end position="20"/>
    </location>
</feature>
<keyword evidence="3" id="KW-1185">Reference proteome</keyword>
<organism evidence="2 3">
    <name type="scientific">Mycena alexandri</name>
    <dbReference type="NCBI Taxonomy" id="1745969"/>
    <lineage>
        <taxon>Eukaryota</taxon>
        <taxon>Fungi</taxon>
        <taxon>Dikarya</taxon>
        <taxon>Basidiomycota</taxon>
        <taxon>Agaricomycotina</taxon>
        <taxon>Agaricomycetes</taxon>
        <taxon>Agaricomycetidae</taxon>
        <taxon>Agaricales</taxon>
        <taxon>Marasmiineae</taxon>
        <taxon>Mycenaceae</taxon>
        <taxon>Mycena</taxon>
    </lineage>
</organism>
<dbReference type="Proteomes" id="UP001218188">
    <property type="component" value="Unassembled WGS sequence"/>
</dbReference>
<comment type="caution">
    <text evidence="2">The sequence shown here is derived from an EMBL/GenBank/DDBJ whole genome shotgun (WGS) entry which is preliminary data.</text>
</comment>
<dbReference type="AlphaFoldDB" id="A0AAD6RYM9"/>
<proteinExistence type="predicted"/>
<dbReference type="EMBL" id="JARJCM010000442">
    <property type="protein sequence ID" value="KAJ7017021.1"/>
    <property type="molecule type" value="Genomic_DNA"/>
</dbReference>
<protein>
    <submittedName>
        <fullName evidence="2">Uncharacterized protein</fullName>
    </submittedName>
</protein>
<evidence type="ECO:0000313" key="3">
    <source>
        <dbReference type="Proteomes" id="UP001218188"/>
    </source>
</evidence>